<evidence type="ECO:0000313" key="3">
    <source>
        <dbReference type="Proteomes" id="UP000708208"/>
    </source>
</evidence>
<evidence type="ECO:0000256" key="1">
    <source>
        <dbReference type="SAM" id="MobiDB-lite"/>
    </source>
</evidence>
<evidence type="ECO:0000313" key="2">
    <source>
        <dbReference type="EMBL" id="CAG7836689.1"/>
    </source>
</evidence>
<dbReference type="AlphaFoldDB" id="A0A8J2LQ39"/>
<name>A0A8J2LQ39_9HEXA</name>
<keyword evidence="3" id="KW-1185">Reference proteome</keyword>
<feature type="compositionally biased region" description="Polar residues" evidence="1">
    <location>
        <begin position="205"/>
        <end position="214"/>
    </location>
</feature>
<dbReference type="Proteomes" id="UP000708208">
    <property type="component" value="Unassembled WGS sequence"/>
</dbReference>
<dbReference type="EMBL" id="CAJVCH010571124">
    <property type="protein sequence ID" value="CAG7836689.1"/>
    <property type="molecule type" value="Genomic_DNA"/>
</dbReference>
<dbReference type="OrthoDB" id="8251653at2759"/>
<sequence length="1007" mass="114139">MAFTLHWSNHTVDLWRGQDSGQLSVPGAKKKPERNDRYKRKTPLDYNEKIGCLTPVLSITSDILYPNAVASAMGSGDTEERLEVGCKGHQIDEEFPLKSRVPSCVPLVQYPTAVNEEGSWEEQDICALPVLNWENYVYTFKQSSFLSKVRQGGKSSKQQDESGCDFSTEESEVENSPGKKGSNRGGTKSPKLFKRRSQAGYESLPSENEQTNPESDGEQLEFSTSKSKRIESLVTLRKYTNIPDVKVEGTWNYNYHHTGACDWTQDASDKTKRILLVGKGRYLRAVKLGPSKPSSGIGLSVEEVWDEEKEKYHSSNTFGSGESFDNVVFQVTAHAEESIAVVRRGVTIDLYSTLDLPRHLTSIPVCGYKNKVYHKGDNLTSKVGFISCDINQYAPYTVASLDANYNIQIHDVVDESSSAEIRCAVPDSSVLKASKTPKFPINRAAGLLYASDHHALYYYYDSSVFFFDTRQNNMIMEEHQSRQFHPLIDLKCDSSAKAISDQRYFSVDSTNRLHEYISCVQRSHRPNYYYVGTTDRIFLMDWRVPRNPVIKINHGMKSAAAYISTNYNKNFEVLVAGSQRSPEIFSAVLDYGHVSCKNRPGCTALNPILSSYPRHLSNPGDFINLAEEDGIQFVWEEEQRRCRQHCNSWCTGLTIGSLPFPRECNSYNRPRGSFIVSTNNFGDIFYQEWVRKPIPSHRVTQRHDLRWKDFLNNWHDSMKSKKIEESLKPSKNPKLPEDCSLLIEPSFIALENLHTVREKQFDSLEVDSVQYHETLENIQPLEALCEKLKNYKGAKISQFVDVWENDWKSKSSIGIIHPVGTLFENTTDTGPYIPQSQVHEAIGQEPSESIFDQEVTAAANLVSVEIKEEVEDPEYYYQGVDASEVEMICSVTGNERGTETVVVDDNPSQESESFLSGANKYDLPKTNSFSMFDFEDSQPQHENNYSAFDTFSQHFSSQGSYFTEEHSQNTLSFDSNRSWNIPSATSQSQNKNSQTTSYPIVKKRAGF</sequence>
<feature type="compositionally biased region" description="Basic residues" evidence="1">
    <location>
        <begin position="28"/>
        <end position="39"/>
    </location>
</feature>
<organism evidence="2 3">
    <name type="scientific">Allacma fusca</name>
    <dbReference type="NCBI Taxonomy" id="39272"/>
    <lineage>
        <taxon>Eukaryota</taxon>
        <taxon>Metazoa</taxon>
        <taxon>Ecdysozoa</taxon>
        <taxon>Arthropoda</taxon>
        <taxon>Hexapoda</taxon>
        <taxon>Collembola</taxon>
        <taxon>Symphypleona</taxon>
        <taxon>Sminthuridae</taxon>
        <taxon>Allacma</taxon>
    </lineage>
</organism>
<gene>
    <name evidence="2" type="ORF">AFUS01_LOCUS45907</name>
</gene>
<protein>
    <submittedName>
        <fullName evidence="2">Uncharacterized protein</fullName>
    </submittedName>
</protein>
<comment type="caution">
    <text evidence="2">The sequence shown here is derived from an EMBL/GenBank/DDBJ whole genome shotgun (WGS) entry which is preliminary data.</text>
</comment>
<accession>A0A8J2LQ39</accession>
<feature type="region of interest" description="Disordered" evidence="1">
    <location>
        <begin position="18"/>
        <end position="39"/>
    </location>
</feature>
<feature type="compositionally biased region" description="Low complexity" evidence="1">
    <location>
        <begin position="983"/>
        <end position="997"/>
    </location>
</feature>
<feature type="region of interest" description="Disordered" evidence="1">
    <location>
        <begin position="981"/>
        <end position="1000"/>
    </location>
</feature>
<feature type="region of interest" description="Disordered" evidence="1">
    <location>
        <begin position="153"/>
        <end position="224"/>
    </location>
</feature>
<proteinExistence type="predicted"/>
<reference evidence="2" key="1">
    <citation type="submission" date="2021-06" db="EMBL/GenBank/DDBJ databases">
        <authorList>
            <person name="Hodson N. C."/>
            <person name="Mongue J. A."/>
            <person name="Jaron S. K."/>
        </authorList>
    </citation>
    <scope>NUCLEOTIDE SEQUENCE</scope>
</reference>